<keyword evidence="4 8" id="KW-0732">Signal</keyword>
<dbReference type="PANTHER" id="PTHR15944:SF0">
    <property type="entry name" value="PRENYLCYSTEINE LYASE DOMAIN-CONTAINING PROTEIN"/>
    <property type="match status" value="1"/>
</dbReference>
<dbReference type="PANTHER" id="PTHR15944">
    <property type="entry name" value="FARNESYLCYSTEINE LYASE"/>
    <property type="match status" value="1"/>
</dbReference>
<dbReference type="EMBL" id="CAUYUE010000018">
    <property type="protein sequence ID" value="CAK0787993.1"/>
    <property type="molecule type" value="Genomic_DNA"/>
</dbReference>
<feature type="signal peptide" evidence="8">
    <location>
        <begin position="1"/>
        <end position="26"/>
    </location>
</feature>
<evidence type="ECO:0000256" key="3">
    <source>
        <dbReference type="ARBA" id="ARBA00022630"/>
    </source>
</evidence>
<sequence length="495" mass="55054">MLCKAACPATCIQLVVLLSAWYGVACLKQQPRVAIIGAGIGGTAAAYFLREELGPEVHLDIFEQGEVGGRTQIWQNGSEVYEMGASIIHEENKYFRELTDKMGLERVQLGDDSNEVSIWDGQAFVFNESAWSLVTLYRMIRRYGLSYFYMRGAPAETLQRYKRLYDIQAEGQAFDTPEELLKAVDLYNLTQRTFRDELLGRIGWGTAAQKFAGEFVAGINRIQYNQGNGINAMAGMVSMLGAIDGRLFNIKGGNRQLAERLIKASDASLHLGTRVTGIYRREHGTYELHTKCTSASLEESHSSKYDAVLVAVPLELTNITISGADHTGLPRRVYQRTVATLVRGRLRPSYFGVQQVPKGEYVMVTENSTAPFSVVSRQREVPEGRKVFKLFSRQPLSNETLQSIFQDLTVLAVRDWEAYPHFSPPERFQPFKLAPGLYLNNAWENAASAMEMSAVAAKNCALLIARHLRESSACQVPDALIHSAKGSDVATILDS</sequence>
<evidence type="ECO:0000256" key="2">
    <source>
        <dbReference type="ARBA" id="ARBA00009967"/>
    </source>
</evidence>
<evidence type="ECO:0000256" key="6">
    <source>
        <dbReference type="ARBA" id="ARBA00023002"/>
    </source>
</evidence>
<evidence type="ECO:0000256" key="4">
    <source>
        <dbReference type="ARBA" id="ARBA00022729"/>
    </source>
</evidence>
<evidence type="ECO:0000313" key="10">
    <source>
        <dbReference type="EMBL" id="CAK0787993.1"/>
    </source>
</evidence>
<dbReference type="GO" id="GO:0030328">
    <property type="term" value="P:prenylcysteine catabolic process"/>
    <property type="evidence" value="ECO:0007669"/>
    <property type="project" value="InterPro"/>
</dbReference>
<keyword evidence="5" id="KW-0274">FAD</keyword>
<evidence type="ECO:0000259" key="9">
    <source>
        <dbReference type="Pfam" id="PF07156"/>
    </source>
</evidence>
<evidence type="ECO:0000313" key="11">
    <source>
        <dbReference type="Proteomes" id="UP001314263"/>
    </source>
</evidence>
<dbReference type="SUPFAM" id="SSF51905">
    <property type="entry name" value="FAD/NAD(P)-binding domain"/>
    <property type="match status" value="1"/>
</dbReference>
<evidence type="ECO:0000256" key="8">
    <source>
        <dbReference type="SAM" id="SignalP"/>
    </source>
</evidence>
<keyword evidence="11" id="KW-1185">Reference proteome</keyword>
<comment type="caution">
    <text evidence="10">The sequence shown here is derived from an EMBL/GenBank/DDBJ whole genome shotgun (WGS) entry which is preliminary data.</text>
</comment>
<dbReference type="Gene3D" id="3.50.50.60">
    <property type="entry name" value="FAD/NAD(P)-binding domain"/>
    <property type="match status" value="1"/>
</dbReference>
<evidence type="ECO:0000256" key="5">
    <source>
        <dbReference type="ARBA" id="ARBA00022827"/>
    </source>
</evidence>
<accession>A0AAV1IPD9</accession>
<feature type="domain" description="Prenylcysteine lyase" evidence="9">
    <location>
        <begin position="126"/>
        <end position="471"/>
    </location>
</feature>
<dbReference type="Pfam" id="PF07156">
    <property type="entry name" value="Prenylcys_lyase"/>
    <property type="match status" value="1"/>
</dbReference>
<name>A0AAV1IPD9_9CHLO</name>
<proteinExistence type="inferred from homology"/>
<dbReference type="Proteomes" id="UP001314263">
    <property type="component" value="Unassembled WGS sequence"/>
</dbReference>
<reference evidence="10 11" key="1">
    <citation type="submission" date="2023-10" db="EMBL/GenBank/DDBJ databases">
        <authorList>
            <person name="Maclean D."/>
            <person name="Macfadyen A."/>
        </authorList>
    </citation>
    <scope>NUCLEOTIDE SEQUENCE [LARGE SCALE GENOMIC DNA]</scope>
</reference>
<keyword evidence="6" id="KW-0560">Oxidoreductase</keyword>
<gene>
    <name evidence="10" type="ORF">CVIRNUC_011215</name>
</gene>
<evidence type="ECO:0000256" key="7">
    <source>
        <dbReference type="ARBA" id="ARBA00023180"/>
    </source>
</evidence>
<comment type="similarity">
    <text evidence="2">Belongs to the prenylcysteine oxidase family.</text>
</comment>
<feature type="chain" id="PRO_5043763005" description="Prenylcysteine lyase domain-containing protein" evidence="8">
    <location>
        <begin position="27"/>
        <end position="495"/>
    </location>
</feature>
<dbReference type="GO" id="GO:0001735">
    <property type="term" value="F:prenylcysteine oxidase activity"/>
    <property type="evidence" value="ECO:0007669"/>
    <property type="project" value="InterPro"/>
</dbReference>
<dbReference type="InterPro" id="IPR036188">
    <property type="entry name" value="FAD/NAD-bd_sf"/>
</dbReference>
<dbReference type="InterPro" id="IPR017046">
    <property type="entry name" value="Prenylcysteine_Oxase1"/>
</dbReference>
<dbReference type="GO" id="GO:0030327">
    <property type="term" value="P:prenylated protein catabolic process"/>
    <property type="evidence" value="ECO:0007669"/>
    <property type="project" value="TreeGrafter"/>
</dbReference>
<organism evidence="10 11">
    <name type="scientific">Coccomyxa viridis</name>
    <dbReference type="NCBI Taxonomy" id="1274662"/>
    <lineage>
        <taxon>Eukaryota</taxon>
        <taxon>Viridiplantae</taxon>
        <taxon>Chlorophyta</taxon>
        <taxon>core chlorophytes</taxon>
        <taxon>Trebouxiophyceae</taxon>
        <taxon>Trebouxiophyceae incertae sedis</taxon>
        <taxon>Coccomyxaceae</taxon>
        <taxon>Coccomyxa</taxon>
    </lineage>
</organism>
<dbReference type="Pfam" id="PF13450">
    <property type="entry name" value="NAD_binding_8"/>
    <property type="match status" value="1"/>
</dbReference>
<evidence type="ECO:0000256" key="1">
    <source>
        <dbReference type="ARBA" id="ARBA00001974"/>
    </source>
</evidence>
<comment type="cofactor">
    <cofactor evidence="1">
        <name>FAD</name>
        <dbReference type="ChEBI" id="CHEBI:57692"/>
    </cofactor>
</comment>
<protein>
    <recommendedName>
        <fullName evidence="9">Prenylcysteine lyase domain-containing protein</fullName>
    </recommendedName>
</protein>
<keyword evidence="7" id="KW-0325">Glycoprotein</keyword>
<dbReference type="InterPro" id="IPR010795">
    <property type="entry name" value="Prenylcys_lyase"/>
</dbReference>
<keyword evidence="3" id="KW-0285">Flavoprotein</keyword>
<dbReference type="AlphaFoldDB" id="A0AAV1IPD9"/>